<protein>
    <submittedName>
        <fullName evidence="1 2">Uncharacterized protein</fullName>
    </submittedName>
</protein>
<organism evidence="1 3">
    <name type="scientific">Medicago truncatula</name>
    <name type="common">Barrel medic</name>
    <name type="synonym">Medicago tribuloides</name>
    <dbReference type="NCBI Taxonomy" id="3880"/>
    <lineage>
        <taxon>Eukaryota</taxon>
        <taxon>Viridiplantae</taxon>
        <taxon>Streptophyta</taxon>
        <taxon>Embryophyta</taxon>
        <taxon>Tracheophyta</taxon>
        <taxon>Spermatophyta</taxon>
        <taxon>Magnoliopsida</taxon>
        <taxon>eudicotyledons</taxon>
        <taxon>Gunneridae</taxon>
        <taxon>Pentapetalae</taxon>
        <taxon>rosids</taxon>
        <taxon>fabids</taxon>
        <taxon>Fabales</taxon>
        <taxon>Fabaceae</taxon>
        <taxon>Papilionoideae</taxon>
        <taxon>50 kb inversion clade</taxon>
        <taxon>NPAAA clade</taxon>
        <taxon>Hologalegina</taxon>
        <taxon>IRL clade</taxon>
        <taxon>Trifolieae</taxon>
        <taxon>Medicago</taxon>
    </lineage>
</organism>
<keyword evidence="3" id="KW-1185">Reference proteome</keyword>
<sequence length="140" mass="16037">MEFAIGLSKLVVLRFGSLSLVVESMKSSITSMMLSSNDCFFIMEITMRYVKWWKQSMLGHGDFVKKIVKQKRSLSSRKCKTRVGKANKNGIYVCGQPGFRPHLEDTPSFRIFSSSDFTAENDAHDCEKSEENIDAFFHIY</sequence>
<dbReference type="HOGENOM" id="CLU_1952017_0_0_1"/>
<dbReference type="EnsemblPlants" id="KEH22176">
    <property type="protein sequence ID" value="KEH22176"/>
    <property type="gene ID" value="MTR_7g033965"/>
</dbReference>
<evidence type="ECO:0000313" key="3">
    <source>
        <dbReference type="Proteomes" id="UP000002051"/>
    </source>
</evidence>
<accession>A0A072TYA1</accession>
<reference evidence="1 3" key="1">
    <citation type="journal article" date="2011" name="Nature">
        <title>The Medicago genome provides insight into the evolution of rhizobial symbioses.</title>
        <authorList>
            <person name="Young N.D."/>
            <person name="Debelle F."/>
            <person name="Oldroyd G.E."/>
            <person name="Geurts R."/>
            <person name="Cannon S.B."/>
            <person name="Udvardi M.K."/>
            <person name="Benedito V.A."/>
            <person name="Mayer K.F."/>
            <person name="Gouzy J."/>
            <person name="Schoof H."/>
            <person name="Van de Peer Y."/>
            <person name="Proost S."/>
            <person name="Cook D.R."/>
            <person name="Meyers B.C."/>
            <person name="Spannagl M."/>
            <person name="Cheung F."/>
            <person name="De Mita S."/>
            <person name="Krishnakumar V."/>
            <person name="Gundlach H."/>
            <person name="Zhou S."/>
            <person name="Mudge J."/>
            <person name="Bharti A.K."/>
            <person name="Murray J.D."/>
            <person name="Naoumkina M.A."/>
            <person name="Rosen B."/>
            <person name="Silverstein K.A."/>
            <person name="Tang H."/>
            <person name="Rombauts S."/>
            <person name="Zhao P.X."/>
            <person name="Zhou P."/>
            <person name="Barbe V."/>
            <person name="Bardou P."/>
            <person name="Bechner M."/>
            <person name="Bellec A."/>
            <person name="Berger A."/>
            <person name="Berges H."/>
            <person name="Bidwell S."/>
            <person name="Bisseling T."/>
            <person name="Choisne N."/>
            <person name="Couloux A."/>
            <person name="Denny R."/>
            <person name="Deshpande S."/>
            <person name="Dai X."/>
            <person name="Doyle J.J."/>
            <person name="Dudez A.M."/>
            <person name="Farmer A.D."/>
            <person name="Fouteau S."/>
            <person name="Franken C."/>
            <person name="Gibelin C."/>
            <person name="Gish J."/>
            <person name="Goldstein S."/>
            <person name="Gonzalez A.J."/>
            <person name="Green P.J."/>
            <person name="Hallab A."/>
            <person name="Hartog M."/>
            <person name="Hua A."/>
            <person name="Humphray S.J."/>
            <person name="Jeong D.H."/>
            <person name="Jing Y."/>
            <person name="Jocker A."/>
            <person name="Kenton S.M."/>
            <person name="Kim D.J."/>
            <person name="Klee K."/>
            <person name="Lai H."/>
            <person name="Lang C."/>
            <person name="Lin S."/>
            <person name="Macmil S.L."/>
            <person name="Magdelenat G."/>
            <person name="Matthews L."/>
            <person name="McCorrison J."/>
            <person name="Monaghan E.L."/>
            <person name="Mun J.H."/>
            <person name="Najar F.Z."/>
            <person name="Nicholson C."/>
            <person name="Noirot C."/>
            <person name="O'Bleness M."/>
            <person name="Paule C.R."/>
            <person name="Poulain J."/>
            <person name="Prion F."/>
            <person name="Qin B."/>
            <person name="Qu C."/>
            <person name="Retzel E.F."/>
            <person name="Riddle C."/>
            <person name="Sallet E."/>
            <person name="Samain S."/>
            <person name="Samson N."/>
            <person name="Sanders I."/>
            <person name="Saurat O."/>
            <person name="Scarpelli C."/>
            <person name="Schiex T."/>
            <person name="Segurens B."/>
            <person name="Severin A.J."/>
            <person name="Sherrier D.J."/>
            <person name="Shi R."/>
            <person name="Sims S."/>
            <person name="Singer S.R."/>
            <person name="Sinharoy S."/>
            <person name="Sterck L."/>
            <person name="Viollet A."/>
            <person name="Wang B.B."/>
            <person name="Wang K."/>
            <person name="Wang M."/>
            <person name="Wang X."/>
            <person name="Warfsmann J."/>
            <person name="Weissenbach J."/>
            <person name="White D.D."/>
            <person name="White J.D."/>
            <person name="Wiley G.B."/>
            <person name="Wincker P."/>
            <person name="Xing Y."/>
            <person name="Yang L."/>
            <person name="Yao Z."/>
            <person name="Ying F."/>
            <person name="Zhai J."/>
            <person name="Zhou L."/>
            <person name="Zuber A."/>
            <person name="Denarie J."/>
            <person name="Dixon R.A."/>
            <person name="May G.D."/>
            <person name="Schwartz D.C."/>
            <person name="Rogers J."/>
            <person name="Quetier F."/>
            <person name="Town C.D."/>
            <person name="Roe B.A."/>
        </authorList>
    </citation>
    <scope>NUCLEOTIDE SEQUENCE [LARGE SCALE GENOMIC DNA]</scope>
    <source>
        <strain evidence="1">A17</strain>
        <strain evidence="2 3">cv. Jemalong A17</strain>
    </source>
</reference>
<dbReference type="AlphaFoldDB" id="A0A072TYA1"/>
<name>A0A072TYA1_MEDTR</name>
<reference evidence="2" key="3">
    <citation type="submission" date="2015-04" db="UniProtKB">
        <authorList>
            <consortium name="EnsemblPlants"/>
        </authorList>
    </citation>
    <scope>IDENTIFICATION</scope>
    <source>
        <strain evidence="2">cv. Jemalong A17</strain>
    </source>
</reference>
<dbReference type="Proteomes" id="UP000002051">
    <property type="component" value="Unassembled WGS sequence"/>
</dbReference>
<evidence type="ECO:0000313" key="2">
    <source>
        <dbReference type="EnsemblPlants" id="KEH22176"/>
    </source>
</evidence>
<gene>
    <name evidence="1" type="ordered locus">MTR_7g033965</name>
</gene>
<proteinExistence type="predicted"/>
<evidence type="ECO:0000313" key="1">
    <source>
        <dbReference type="EMBL" id="KEH22176.1"/>
    </source>
</evidence>
<dbReference type="EMBL" id="CM001223">
    <property type="protein sequence ID" value="KEH22176.1"/>
    <property type="molecule type" value="Genomic_DNA"/>
</dbReference>
<reference evidence="1 3" key="2">
    <citation type="journal article" date="2014" name="BMC Genomics">
        <title>An improved genome release (version Mt4.0) for the model legume Medicago truncatula.</title>
        <authorList>
            <person name="Tang H."/>
            <person name="Krishnakumar V."/>
            <person name="Bidwell S."/>
            <person name="Rosen B."/>
            <person name="Chan A."/>
            <person name="Zhou S."/>
            <person name="Gentzbittel L."/>
            <person name="Childs K.L."/>
            <person name="Yandell M."/>
            <person name="Gundlach H."/>
            <person name="Mayer K.F."/>
            <person name="Schwartz D.C."/>
            <person name="Town C.D."/>
        </authorList>
    </citation>
    <scope>GENOME REANNOTATION</scope>
    <source>
        <strain evidence="1">A17</strain>
        <strain evidence="2 3">cv. Jemalong A17</strain>
    </source>
</reference>